<reference evidence="1" key="1">
    <citation type="journal article" date="2014" name="Front. Microbiol.">
        <title>High frequency of phylogenetically diverse reductive dehalogenase-homologous genes in deep subseafloor sedimentary metagenomes.</title>
        <authorList>
            <person name="Kawai M."/>
            <person name="Futagami T."/>
            <person name="Toyoda A."/>
            <person name="Takaki Y."/>
            <person name="Nishi S."/>
            <person name="Hori S."/>
            <person name="Arai W."/>
            <person name="Tsubouchi T."/>
            <person name="Morono Y."/>
            <person name="Uchiyama I."/>
            <person name="Ito T."/>
            <person name="Fujiyama A."/>
            <person name="Inagaki F."/>
            <person name="Takami H."/>
        </authorList>
    </citation>
    <scope>NUCLEOTIDE SEQUENCE</scope>
    <source>
        <strain evidence="1">Expedition CK06-06</strain>
    </source>
</reference>
<name>X1AVQ9_9ZZZZ</name>
<comment type="caution">
    <text evidence="1">The sequence shown here is derived from an EMBL/GenBank/DDBJ whole genome shotgun (WGS) entry which is preliminary data.</text>
</comment>
<sequence length="69" mass="8521">MTEKIFPNKRDDEVTSMMAHVWFLRFLEKFREGREPYEQIAMRLMTSRKLDPEQSKKLKQEMANYEKFM</sequence>
<gene>
    <name evidence="1" type="ORF">S01H4_32294</name>
</gene>
<protein>
    <submittedName>
        <fullName evidence="1">Uncharacterized protein</fullName>
    </submittedName>
</protein>
<accession>X1AVQ9</accession>
<dbReference type="EMBL" id="BART01016862">
    <property type="protein sequence ID" value="GAG87119.1"/>
    <property type="molecule type" value="Genomic_DNA"/>
</dbReference>
<organism evidence="1">
    <name type="scientific">marine sediment metagenome</name>
    <dbReference type="NCBI Taxonomy" id="412755"/>
    <lineage>
        <taxon>unclassified sequences</taxon>
        <taxon>metagenomes</taxon>
        <taxon>ecological metagenomes</taxon>
    </lineage>
</organism>
<dbReference type="AlphaFoldDB" id="X1AVQ9"/>
<evidence type="ECO:0000313" key="1">
    <source>
        <dbReference type="EMBL" id="GAG87119.1"/>
    </source>
</evidence>
<proteinExistence type="predicted"/>